<protein>
    <recommendedName>
        <fullName evidence="3">Lipocalin-like domain-containing protein</fullName>
    </recommendedName>
</protein>
<reference evidence="1" key="1">
    <citation type="submission" date="2022-09" db="EMBL/GenBank/DDBJ databases">
        <authorList>
            <person name="Yuan C."/>
            <person name="Ke Z."/>
        </authorList>
    </citation>
    <scope>NUCLEOTIDE SEQUENCE</scope>
    <source>
        <strain evidence="1">LB-8</strain>
    </source>
</reference>
<keyword evidence="2" id="KW-1185">Reference proteome</keyword>
<evidence type="ECO:0000313" key="1">
    <source>
        <dbReference type="EMBL" id="MCU7550380.1"/>
    </source>
</evidence>
<evidence type="ECO:0000313" key="2">
    <source>
        <dbReference type="Proteomes" id="UP001155483"/>
    </source>
</evidence>
<dbReference type="RefSeq" id="WP_279297820.1">
    <property type="nucleotide sequence ID" value="NZ_JAOTIF010000012.1"/>
</dbReference>
<evidence type="ECO:0008006" key="3">
    <source>
        <dbReference type="Google" id="ProtNLM"/>
    </source>
</evidence>
<dbReference type="AlphaFoldDB" id="A0A9X2XWJ8"/>
<accession>A0A9X2XWJ8</accession>
<name>A0A9X2XWJ8_9BACT</name>
<organism evidence="1 2">
    <name type="scientific">Paraflavisolibacter caeni</name>
    <dbReference type="NCBI Taxonomy" id="2982496"/>
    <lineage>
        <taxon>Bacteria</taxon>
        <taxon>Pseudomonadati</taxon>
        <taxon>Bacteroidota</taxon>
        <taxon>Chitinophagia</taxon>
        <taxon>Chitinophagales</taxon>
        <taxon>Chitinophagaceae</taxon>
        <taxon>Paraflavisolibacter</taxon>
    </lineage>
</organism>
<comment type="caution">
    <text evidence="1">The sequence shown here is derived from an EMBL/GenBank/DDBJ whole genome shotgun (WGS) entry which is preliminary data.</text>
</comment>
<dbReference type="EMBL" id="JAOTIF010000012">
    <property type="protein sequence ID" value="MCU7550380.1"/>
    <property type="molecule type" value="Genomic_DNA"/>
</dbReference>
<sequence length="150" mass="17617">MAYKKKIVLSIMVTCCISLSNCKKDINEDNSSPQETENILTKDTLKFDTYIVFWNTSYERIVYKKGSNANSWNLDNAWYKFDSNGSYKLCIPFFNWNHQALWELSDENKTLRTWDTATTFNQTANILKLSKDTIEWVNPESKVFCRLLPK</sequence>
<proteinExistence type="predicted"/>
<reference evidence="1" key="2">
    <citation type="submission" date="2023-04" db="EMBL/GenBank/DDBJ databases">
        <title>Paracnuella aquatica gen. nov., sp. nov., a member of the family Chitinophagaceae isolated from a hot spring.</title>
        <authorList>
            <person name="Wang C."/>
        </authorList>
    </citation>
    <scope>NUCLEOTIDE SEQUENCE</scope>
    <source>
        <strain evidence="1">LB-8</strain>
    </source>
</reference>
<gene>
    <name evidence="1" type="ORF">OCK74_14760</name>
</gene>
<dbReference type="Proteomes" id="UP001155483">
    <property type="component" value="Unassembled WGS sequence"/>
</dbReference>